<dbReference type="InterPro" id="IPR036786">
    <property type="entry name" value="Ribosome_mat_SBDS_N_sf"/>
</dbReference>
<dbReference type="InterPro" id="IPR019783">
    <property type="entry name" value="SDO1/SBDS_N"/>
</dbReference>
<dbReference type="HOGENOM" id="CLU_137480_1_0_1"/>
<dbReference type="RefSeq" id="XP_022456997.1">
    <property type="nucleotide sequence ID" value="XM_022605538.1"/>
</dbReference>
<sequence length="118" mass="12951">MVHNISSPAKLFYKGDDTDFVIFVESEEAVNDYLKDSSIPLSDSVAKFQIYKNSTSTGAEGELDQANSSELDNEFGTHSIDDVIETIMKKGTFKGTAPARLDSKKFSSTNDSNGVYNH</sequence>
<evidence type="ECO:0000259" key="1">
    <source>
        <dbReference type="Pfam" id="PF01172"/>
    </source>
</evidence>
<accession>W6MK58</accession>
<protein>
    <recommendedName>
        <fullName evidence="1">Ribosome maturation protein SDO1/SBDS N-terminal domain-containing protein</fullName>
    </recommendedName>
</protein>
<name>W6MK58_9ASCO</name>
<organism evidence="2 3">
    <name type="scientific">Kuraishia capsulata CBS 1993</name>
    <dbReference type="NCBI Taxonomy" id="1382522"/>
    <lineage>
        <taxon>Eukaryota</taxon>
        <taxon>Fungi</taxon>
        <taxon>Dikarya</taxon>
        <taxon>Ascomycota</taxon>
        <taxon>Saccharomycotina</taxon>
        <taxon>Pichiomycetes</taxon>
        <taxon>Pichiales</taxon>
        <taxon>Pichiaceae</taxon>
        <taxon>Kuraishia</taxon>
    </lineage>
</organism>
<gene>
    <name evidence="2" type="ORF">KUCA_T00000949001</name>
</gene>
<evidence type="ECO:0000313" key="3">
    <source>
        <dbReference type="Proteomes" id="UP000019384"/>
    </source>
</evidence>
<feature type="domain" description="Ribosome maturation protein SDO1/SBDS N-terminal" evidence="1">
    <location>
        <begin position="9"/>
        <end position="97"/>
    </location>
</feature>
<dbReference type="Gene3D" id="3.30.1250.10">
    <property type="entry name" value="Ribosome maturation protein SBDS, N-terminal domain"/>
    <property type="match status" value="1"/>
</dbReference>
<dbReference type="EMBL" id="HG793125">
    <property type="protein sequence ID" value="CDK24982.1"/>
    <property type="molecule type" value="Genomic_DNA"/>
</dbReference>
<evidence type="ECO:0000313" key="2">
    <source>
        <dbReference type="EMBL" id="CDK24982.1"/>
    </source>
</evidence>
<reference evidence="2" key="2">
    <citation type="submission" date="2014-02" db="EMBL/GenBank/DDBJ databases">
        <title>Complete DNA sequence of /Kuraishia capsulata/ illustrates novel genomic features among budding yeasts (/Saccharomycotina/).</title>
        <authorList>
            <person name="Morales L."/>
            <person name="Noel B."/>
            <person name="Porcel B."/>
            <person name="Marcet-Houben M."/>
            <person name="Hullo M-F."/>
            <person name="Sacerdot C."/>
            <person name="Tekaia F."/>
            <person name="Leh-Louis V."/>
            <person name="Despons L."/>
            <person name="Khanna V."/>
            <person name="Aury J-M."/>
            <person name="Barbe V."/>
            <person name="Couloux A."/>
            <person name="Labadie K."/>
            <person name="Pelletier E."/>
            <person name="Souciet J-L."/>
            <person name="Boekhout T."/>
            <person name="Gabaldon T."/>
            <person name="Wincker P."/>
            <person name="Dujon B."/>
        </authorList>
    </citation>
    <scope>NUCLEOTIDE SEQUENCE</scope>
    <source>
        <strain evidence="2">CBS 1993</strain>
    </source>
</reference>
<dbReference type="STRING" id="1382522.W6MK58"/>
<dbReference type="Proteomes" id="UP000019384">
    <property type="component" value="Unassembled WGS sequence"/>
</dbReference>
<proteinExistence type="predicted"/>
<dbReference type="GeneID" id="34518385"/>
<reference evidence="2" key="1">
    <citation type="submission" date="2013-12" db="EMBL/GenBank/DDBJ databases">
        <authorList>
            <person name="Genoscope - CEA"/>
        </authorList>
    </citation>
    <scope>NUCLEOTIDE SEQUENCE</scope>
    <source>
        <strain evidence="2">CBS 1993</strain>
    </source>
</reference>
<dbReference type="OrthoDB" id="2567806at2759"/>
<dbReference type="SUPFAM" id="SSF89895">
    <property type="entry name" value="FYSH domain"/>
    <property type="match status" value="1"/>
</dbReference>
<dbReference type="AlphaFoldDB" id="W6MK58"/>
<keyword evidence="3" id="KW-1185">Reference proteome</keyword>
<dbReference type="Pfam" id="PF01172">
    <property type="entry name" value="SBDS_N"/>
    <property type="match status" value="1"/>
</dbReference>